<dbReference type="GeneID" id="89928806"/>
<dbReference type="Pfam" id="PF00004">
    <property type="entry name" value="AAA"/>
    <property type="match status" value="1"/>
</dbReference>
<feature type="region of interest" description="Disordered" evidence="1">
    <location>
        <begin position="34"/>
        <end position="57"/>
    </location>
</feature>
<dbReference type="Proteomes" id="UP001337655">
    <property type="component" value="Unassembled WGS sequence"/>
</dbReference>
<evidence type="ECO:0000313" key="3">
    <source>
        <dbReference type="EMBL" id="KAK5167771.1"/>
    </source>
</evidence>
<accession>A0AAV9P4V0</accession>
<keyword evidence="4" id="KW-1185">Reference proteome</keyword>
<dbReference type="InterPro" id="IPR027417">
    <property type="entry name" value="P-loop_NTPase"/>
</dbReference>
<dbReference type="Pfam" id="PF22942">
    <property type="entry name" value="DUF7025"/>
    <property type="match status" value="1"/>
</dbReference>
<feature type="domain" description="AAA+ ATPase" evidence="2">
    <location>
        <begin position="468"/>
        <end position="593"/>
    </location>
</feature>
<dbReference type="RefSeq" id="XP_064657477.1">
    <property type="nucleotide sequence ID" value="XM_064804707.1"/>
</dbReference>
<dbReference type="InterPro" id="IPR054289">
    <property type="entry name" value="DUF7025"/>
</dbReference>
<dbReference type="EMBL" id="JAVRRT010000011">
    <property type="protein sequence ID" value="KAK5167771.1"/>
    <property type="molecule type" value="Genomic_DNA"/>
</dbReference>
<comment type="caution">
    <text evidence="3">The sequence shown here is derived from an EMBL/GenBank/DDBJ whole genome shotgun (WGS) entry which is preliminary data.</text>
</comment>
<sequence length="678" mass="77027">MKVGISLRLQEAWKSYFESKPNVQARVQKINAGTKDIDQDSEDNAHSNSTSTAVLRSPEVPTLGYRDECITVRATKDKKGNWHLMKENEQFDPKADLSKTRRATSILDPYCMVVTRRFNPQGELVDTILEIQAAGLVRLIRDLVSYYPDDSFRVGDTIKFDDPPKLLYYYRKELAECKSRLDVPDLTKTHISFALNFLHAHLGARMRQSDEFLAAGMIRFTDLWMLFKPGCLMYHRDTEQLLSLRKGQIAESRCGPVFALTCHGVDYDGEKIGKVESTLQITAFENPRMLSSLSVLPLDHCDDPEAIKAKVLTRAKRFLELRGIHNLQHKTKGRVMIDASTFLRHVVPRDEDRVDSQKKGISILEECKCCCPVCRKAVDEQPEDYDHELREISNDEMLLCSSTVLGFQLSLHKWIQMRIDDLSPIDWSEEAIDRLVMDKQQKKVLSSLISSPVFTDAAEGDVIGWRGRGMVMLLHGQPGTGKTLTAESVCESLKRPLYIVSGGELGATREKVEKTLIDILELSKLWKAVILIDEADVFLEQRSAHDIVRNNFVSVFLRRLEYFSGILILTTNRVAQFDEAFISRIHLAINYPDLEPWMRKAIWTNALRRLDGRTDWGDELEEIAKVPLNGRVIAYSVRTAKAIADAEGEELGVGHLKDVVAVQRRFGEEVRKGSKEMG</sequence>
<protein>
    <recommendedName>
        <fullName evidence="2">AAA+ ATPase domain-containing protein</fullName>
    </recommendedName>
</protein>
<dbReference type="SMART" id="SM00382">
    <property type="entry name" value="AAA"/>
    <property type="match status" value="1"/>
</dbReference>
<gene>
    <name evidence="3" type="ORF">LTR77_007470</name>
</gene>
<evidence type="ECO:0000259" key="2">
    <source>
        <dbReference type="SMART" id="SM00382"/>
    </source>
</evidence>
<dbReference type="InterPro" id="IPR003959">
    <property type="entry name" value="ATPase_AAA_core"/>
</dbReference>
<organism evidence="3 4">
    <name type="scientific">Saxophila tyrrhenica</name>
    <dbReference type="NCBI Taxonomy" id="1690608"/>
    <lineage>
        <taxon>Eukaryota</taxon>
        <taxon>Fungi</taxon>
        <taxon>Dikarya</taxon>
        <taxon>Ascomycota</taxon>
        <taxon>Pezizomycotina</taxon>
        <taxon>Dothideomycetes</taxon>
        <taxon>Dothideomycetidae</taxon>
        <taxon>Mycosphaerellales</taxon>
        <taxon>Extremaceae</taxon>
        <taxon>Saxophila</taxon>
    </lineage>
</organism>
<dbReference type="Gene3D" id="3.40.50.300">
    <property type="entry name" value="P-loop containing nucleotide triphosphate hydrolases"/>
    <property type="match status" value="1"/>
</dbReference>
<dbReference type="InterPro" id="IPR003593">
    <property type="entry name" value="AAA+_ATPase"/>
</dbReference>
<name>A0AAV9P4V0_9PEZI</name>
<dbReference type="CDD" id="cd19481">
    <property type="entry name" value="RecA-like_protease"/>
    <property type="match status" value="1"/>
</dbReference>
<dbReference type="GO" id="GO:0005524">
    <property type="term" value="F:ATP binding"/>
    <property type="evidence" value="ECO:0007669"/>
    <property type="project" value="InterPro"/>
</dbReference>
<reference evidence="3 4" key="1">
    <citation type="submission" date="2023-08" db="EMBL/GenBank/DDBJ databases">
        <title>Black Yeasts Isolated from many extreme environments.</title>
        <authorList>
            <person name="Coleine C."/>
            <person name="Stajich J.E."/>
            <person name="Selbmann L."/>
        </authorList>
    </citation>
    <scope>NUCLEOTIDE SEQUENCE [LARGE SCALE GENOMIC DNA]</scope>
    <source>
        <strain evidence="3 4">CCFEE 5935</strain>
    </source>
</reference>
<dbReference type="PANTHER" id="PTHR46411:SF3">
    <property type="entry name" value="AAA+ ATPASE DOMAIN-CONTAINING PROTEIN"/>
    <property type="match status" value="1"/>
</dbReference>
<dbReference type="SUPFAM" id="SSF52540">
    <property type="entry name" value="P-loop containing nucleoside triphosphate hydrolases"/>
    <property type="match status" value="1"/>
</dbReference>
<dbReference type="AlphaFoldDB" id="A0AAV9P4V0"/>
<dbReference type="PANTHER" id="PTHR46411">
    <property type="entry name" value="FAMILY ATPASE, PUTATIVE-RELATED"/>
    <property type="match status" value="1"/>
</dbReference>
<dbReference type="GO" id="GO:0016887">
    <property type="term" value="F:ATP hydrolysis activity"/>
    <property type="evidence" value="ECO:0007669"/>
    <property type="project" value="InterPro"/>
</dbReference>
<proteinExistence type="predicted"/>
<evidence type="ECO:0000256" key="1">
    <source>
        <dbReference type="SAM" id="MobiDB-lite"/>
    </source>
</evidence>
<evidence type="ECO:0000313" key="4">
    <source>
        <dbReference type="Proteomes" id="UP001337655"/>
    </source>
</evidence>